<protein>
    <submittedName>
        <fullName evidence="2">Family 2 glycosyl transferase</fullName>
    </submittedName>
</protein>
<evidence type="ECO:0000313" key="2">
    <source>
        <dbReference type="EMBL" id="EID73547.1"/>
    </source>
</evidence>
<organism evidence="2 3">
    <name type="scientific">Rhodococcus opacus RKJ300 = JCM 13270</name>
    <dbReference type="NCBI Taxonomy" id="1165867"/>
    <lineage>
        <taxon>Bacteria</taxon>
        <taxon>Bacillati</taxon>
        <taxon>Actinomycetota</taxon>
        <taxon>Actinomycetes</taxon>
        <taxon>Mycobacteriales</taxon>
        <taxon>Nocardiaceae</taxon>
        <taxon>Rhodococcus</taxon>
    </lineage>
</organism>
<dbReference type="PATRIC" id="fig|1165867.3.peg.6775"/>
<reference evidence="2 3" key="1">
    <citation type="journal article" date="2012" name="J. Bacteriol.">
        <title>Draft genome sequence of the nitrophenol-degrading actinomycete Rhodococcus imtechensis RKJ300.</title>
        <authorList>
            <person name="Vikram S."/>
            <person name="Kumar S."/>
            <person name="Subramanian S."/>
            <person name="Raghava G.P."/>
        </authorList>
    </citation>
    <scope>NUCLEOTIDE SEQUENCE [LARGE SCALE GENOMIC DNA]</scope>
    <source>
        <strain evidence="2 3">RKJ300</strain>
    </source>
</reference>
<dbReference type="EMBL" id="AJJH01000170">
    <property type="protein sequence ID" value="EID73547.1"/>
    <property type="molecule type" value="Genomic_DNA"/>
</dbReference>
<gene>
    <name evidence="2" type="ORF">W59_33073</name>
</gene>
<name>I0WAY1_RHOOP</name>
<dbReference type="Gene3D" id="3.90.550.10">
    <property type="entry name" value="Spore Coat Polysaccharide Biosynthesis Protein SpsA, Chain A"/>
    <property type="match status" value="1"/>
</dbReference>
<evidence type="ECO:0000313" key="3">
    <source>
        <dbReference type="Proteomes" id="UP000006447"/>
    </source>
</evidence>
<dbReference type="Pfam" id="PF00535">
    <property type="entry name" value="Glycos_transf_2"/>
    <property type="match status" value="1"/>
</dbReference>
<dbReference type="Proteomes" id="UP000006447">
    <property type="component" value="Unassembled WGS sequence"/>
</dbReference>
<dbReference type="CDD" id="cd00761">
    <property type="entry name" value="Glyco_tranf_GTA_type"/>
    <property type="match status" value="1"/>
</dbReference>
<dbReference type="PANTHER" id="PTHR43685">
    <property type="entry name" value="GLYCOSYLTRANSFERASE"/>
    <property type="match status" value="1"/>
</dbReference>
<keyword evidence="2" id="KW-0808">Transferase</keyword>
<proteinExistence type="predicted"/>
<comment type="caution">
    <text evidence="2">The sequence shown here is derived from an EMBL/GenBank/DDBJ whole genome shotgun (WGS) entry which is preliminary data.</text>
</comment>
<dbReference type="GO" id="GO:0016740">
    <property type="term" value="F:transferase activity"/>
    <property type="evidence" value="ECO:0007669"/>
    <property type="project" value="UniProtKB-KW"/>
</dbReference>
<evidence type="ECO:0000259" key="1">
    <source>
        <dbReference type="Pfam" id="PF00535"/>
    </source>
</evidence>
<accession>I0WAY1</accession>
<dbReference type="InterPro" id="IPR001173">
    <property type="entry name" value="Glyco_trans_2-like"/>
</dbReference>
<dbReference type="InterPro" id="IPR050834">
    <property type="entry name" value="Glycosyltransf_2"/>
</dbReference>
<dbReference type="AlphaFoldDB" id="I0WAY1"/>
<dbReference type="SUPFAM" id="SSF53448">
    <property type="entry name" value="Nucleotide-diphospho-sugar transferases"/>
    <property type="match status" value="1"/>
</dbReference>
<dbReference type="InterPro" id="IPR029044">
    <property type="entry name" value="Nucleotide-diphossugar_trans"/>
</dbReference>
<dbReference type="PANTHER" id="PTHR43685:SF2">
    <property type="entry name" value="GLYCOSYLTRANSFERASE 2-LIKE DOMAIN-CONTAINING PROTEIN"/>
    <property type="match status" value="1"/>
</dbReference>
<sequence length="242" mass="27092">MHRTPSFDQLTPKISVTITCHNYATEIVEALDSVVACGNLDLEVLVYDDASSDSSVQAVADYLDAHPELPARLVHGRVNKGLAAARNDLIKWSRGEYVFILDADNGIYPTALDRLARALDDDPEASFAYCIIAAVRAGQPERLISAQPWSPDRLRQGNYIDAMAMLRRSDVLKLGGYDSQMAEWEDFHLWARMAEDGMRGAFVPEILAWYRLTHHSMSMRSAVDNASLWSRIRRAAPTVMHD</sequence>
<feature type="domain" description="Glycosyltransferase 2-like" evidence="1">
    <location>
        <begin position="15"/>
        <end position="145"/>
    </location>
</feature>